<keyword evidence="4" id="KW-1185">Reference proteome</keyword>
<organism>
    <name type="scientific">Pediculus humanus subsp. corporis</name>
    <name type="common">Body louse</name>
    <dbReference type="NCBI Taxonomy" id="121224"/>
    <lineage>
        <taxon>Eukaryota</taxon>
        <taxon>Metazoa</taxon>
        <taxon>Ecdysozoa</taxon>
        <taxon>Arthropoda</taxon>
        <taxon>Hexapoda</taxon>
        <taxon>Insecta</taxon>
        <taxon>Pterygota</taxon>
        <taxon>Neoptera</taxon>
        <taxon>Paraneoptera</taxon>
        <taxon>Psocodea</taxon>
        <taxon>Troctomorpha</taxon>
        <taxon>Phthiraptera</taxon>
        <taxon>Anoplura</taxon>
        <taxon>Pediculidae</taxon>
        <taxon>Pediculus</taxon>
    </lineage>
</organism>
<gene>
    <name evidence="3" type="primary">8239452</name>
    <name evidence="2" type="ORF">Phum_PHUM145560</name>
</gene>
<dbReference type="EnsemblMetazoa" id="PHUM145560-RA">
    <property type="protein sequence ID" value="PHUM145560-PA"/>
    <property type="gene ID" value="PHUM145560"/>
</dbReference>
<feature type="compositionally biased region" description="Polar residues" evidence="1">
    <location>
        <begin position="88"/>
        <end position="97"/>
    </location>
</feature>
<reference evidence="2" key="2">
    <citation type="submission" date="2007-04" db="EMBL/GenBank/DDBJ databases">
        <title>The genome of the human body louse.</title>
        <authorList>
            <consortium name="The Human Body Louse Genome Consortium"/>
            <person name="Kirkness E."/>
            <person name="Walenz B."/>
            <person name="Hass B."/>
            <person name="Bruggner R."/>
            <person name="Strausberg R."/>
        </authorList>
    </citation>
    <scope>NUCLEOTIDE SEQUENCE</scope>
    <source>
        <strain evidence="2">USDA</strain>
    </source>
</reference>
<dbReference type="AlphaFoldDB" id="E0VF32"/>
<dbReference type="HOGENOM" id="CLU_2213079_0_0_1"/>
<sequence>MKAGGFFFVYDQPLSRYADTSQTIHHQLGEKQIRTFPSVANILEETTTKTQKVTQRNCQTLPIKPSKRNFVTLFDLPYKRTRTHTFRPANQSANQSAAFKGRDDTFT</sequence>
<evidence type="ECO:0000313" key="3">
    <source>
        <dbReference type="EnsemblMetazoa" id="PHUM145560-PA"/>
    </source>
</evidence>
<dbReference type="GeneID" id="8239452"/>
<feature type="region of interest" description="Disordered" evidence="1">
    <location>
        <begin position="84"/>
        <end position="107"/>
    </location>
</feature>
<evidence type="ECO:0000313" key="2">
    <source>
        <dbReference type="EMBL" id="EEB11921.1"/>
    </source>
</evidence>
<dbReference type="VEuPathDB" id="VectorBase:PHUM145560"/>
<reference evidence="2" key="1">
    <citation type="submission" date="2007-04" db="EMBL/GenBank/DDBJ databases">
        <title>Annotation of Pediculus humanus corporis strain USDA.</title>
        <authorList>
            <person name="Kirkness E."/>
            <person name="Hannick L."/>
            <person name="Hass B."/>
            <person name="Bruggner R."/>
            <person name="Lawson D."/>
            <person name="Bidwell S."/>
            <person name="Joardar V."/>
            <person name="Caler E."/>
            <person name="Walenz B."/>
            <person name="Inman J."/>
            <person name="Schobel S."/>
            <person name="Galinsky K."/>
            <person name="Amedeo P."/>
            <person name="Strausberg R."/>
        </authorList>
    </citation>
    <scope>NUCLEOTIDE SEQUENCE</scope>
    <source>
        <strain evidence="2">USDA</strain>
    </source>
</reference>
<protein>
    <submittedName>
        <fullName evidence="2 3">Uncharacterized protein</fullName>
    </submittedName>
</protein>
<dbReference type="EMBL" id="DS235100">
    <property type="protein sequence ID" value="EEB11921.1"/>
    <property type="molecule type" value="Genomic_DNA"/>
</dbReference>
<dbReference type="Proteomes" id="UP000009046">
    <property type="component" value="Unassembled WGS sequence"/>
</dbReference>
<dbReference type="RefSeq" id="XP_002424659.1">
    <property type="nucleotide sequence ID" value="XM_002424614.1"/>
</dbReference>
<accession>E0VF32</accession>
<proteinExistence type="predicted"/>
<reference evidence="3" key="3">
    <citation type="submission" date="2021-02" db="UniProtKB">
        <authorList>
            <consortium name="EnsemblMetazoa"/>
        </authorList>
    </citation>
    <scope>IDENTIFICATION</scope>
    <source>
        <strain evidence="3">USDA</strain>
    </source>
</reference>
<name>E0VF32_PEDHC</name>
<evidence type="ECO:0000313" key="4">
    <source>
        <dbReference type="Proteomes" id="UP000009046"/>
    </source>
</evidence>
<dbReference type="KEGG" id="phu:Phum_PHUM145560"/>
<dbReference type="CTD" id="8239452"/>
<dbReference type="InParanoid" id="E0VF32"/>
<dbReference type="EMBL" id="AAZO01001682">
    <property type="status" value="NOT_ANNOTATED_CDS"/>
    <property type="molecule type" value="Genomic_DNA"/>
</dbReference>
<evidence type="ECO:0000256" key="1">
    <source>
        <dbReference type="SAM" id="MobiDB-lite"/>
    </source>
</evidence>